<dbReference type="GO" id="GO:0006298">
    <property type="term" value="P:mismatch repair"/>
    <property type="evidence" value="ECO:0007669"/>
    <property type="project" value="TreeGrafter"/>
</dbReference>
<feature type="compositionally biased region" description="Low complexity" evidence="6">
    <location>
        <begin position="472"/>
        <end position="497"/>
    </location>
</feature>
<dbReference type="Gene3D" id="2.20.20.110">
    <property type="entry name" value="Rad4, beta-hairpin domain BHD1"/>
    <property type="match status" value="1"/>
</dbReference>
<dbReference type="PANTHER" id="PTHR12135">
    <property type="entry name" value="DNA REPAIR PROTEIN XP-C / RAD4"/>
    <property type="match status" value="1"/>
</dbReference>
<evidence type="ECO:0000256" key="1">
    <source>
        <dbReference type="ARBA" id="ARBA00004123"/>
    </source>
</evidence>
<feature type="region of interest" description="Disordered" evidence="6">
    <location>
        <begin position="1"/>
        <end position="100"/>
    </location>
</feature>
<dbReference type="InterPro" id="IPR018326">
    <property type="entry name" value="Rad4_beta-hairpin_dom1"/>
</dbReference>
<keyword evidence="4" id="KW-0234">DNA repair</keyword>
<keyword evidence="5" id="KW-0539">Nucleus</keyword>
<comment type="subcellular location">
    <subcellularLocation>
        <location evidence="1">Nucleus</location>
    </subcellularLocation>
</comment>
<dbReference type="InterPro" id="IPR038765">
    <property type="entry name" value="Papain-like_cys_pep_sf"/>
</dbReference>
<dbReference type="InterPro" id="IPR004583">
    <property type="entry name" value="DNA_repair_Rad4"/>
</dbReference>
<evidence type="ECO:0000256" key="5">
    <source>
        <dbReference type="ARBA" id="ARBA00023242"/>
    </source>
</evidence>
<dbReference type="Gene3D" id="3.90.260.10">
    <property type="entry name" value="Transglutaminase-like"/>
    <property type="match status" value="1"/>
</dbReference>
<dbReference type="Pfam" id="PF03835">
    <property type="entry name" value="Rad4"/>
    <property type="match status" value="1"/>
</dbReference>
<dbReference type="FunFam" id="3.30.70.2460:FF:000001">
    <property type="entry name" value="DNA repair protein Rad4 family"/>
    <property type="match status" value="1"/>
</dbReference>
<dbReference type="InterPro" id="IPR018328">
    <property type="entry name" value="Rad4_beta-hairpin_dom3"/>
</dbReference>
<evidence type="ECO:0000259" key="7">
    <source>
        <dbReference type="SMART" id="SM01030"/>
    </source>
</evidence>
<dbReference type="Gene3D" id="3.30.60.290">
    <property type="entry name" value="Rad4, beta-hairpin domain BHD2"/>
    <property type="match status" value="1"/>
</dbReference>
<feature type="region of interest" description="Disordered" evidence="6">
    <location>
        <begin position="987"/>
        <end position="1124"/>
    </location>
</feature>
<evidence type="ECO:0000256" key="3">
    <source>
        <dbReference type="ARBA" id="ARBA00022763"/>
    </source>
</evidence>
<comment type="caution">
    <text evidence="10">The sequence shown here is derived from an EMBL/GenBank/DDBJ whole genome shotgun (WGS) entry which is preliminary data.</text>
</comment>
<dbReference type="GO" id="GO:0006289">
    <property type="term" value="P:nucleotide-excision repair"/>
    <property type="evidence" value="ECO:0007669"/>
    <property type="project" value="InterPro"/>
</dbReference>
<dbReference type="SMART" id="SM01030">
    <property type="entry name" value="BHD_1"/>
    <property type="match status" value="1"/>
</dbReference>
<feature type="compositionally biased region" description="Acidic residues" evidence="6">
    <location>
        <begin position="443"/>
        <end position="456"/>
    </location>
</feature>
<dbReference type="Pfam" id="PF10403">
    <property type="entry name" value="BHD_1"/>
    <property type="match status" value="1"/>
</dbReference>
<feature type="compositionally biased region" description="Low complexity" evidence="6">
    <location>
        <begin position="988"/>
        <end position="1000"/>
    </location>
</feature>
<comment type="similarity">
    <text evidence="2">Belongs to the XPC family.</text>
</comment>
<dbReference type="InterPro" id="IPR036985">
    <property type="entry name" value="Transglutaminase-like_sf"/>
</dbReference>
<evidence type="ECO:0008006" key="12">
    <source>
        <dbReference type="Google" id="ProtNLM"/>
    </source>
</evidence>
<dbReference type="Gene3D" id="3.30.70.2460">
    <property type="entry name" value="Rad4, beta-hairpin domain BHD3"/>
    <property type="match status" value="1"/>
</dbReference>
<sequence length="1124" mass="121747">MLQAHTMSAHSTPPLASTSRFFSHDPSHSGQSTPLSLSASADESDAAAGTGTGDGGAEDDDLDEDEEAWDEVDIPQAGAETGQSGGAGEDQGAAEGADAATAAERAAKGIEIVISRGGQAGAKGKGKGKAKGETARERMIRQERHKAHVLSLLAMAMIRNRWLNDKELQARILSVVPLPLLNAFSLITPSRYPNPRDRSRLFDRALADLTAWWYASWTIDDDHELRRRDVEEVEEQLAGWKEEGERLRAVAKRKRDKWEQQQAGDSKGKGKARDPPLDPSQIPPFPWAEQPLLTAPQRKRALDLSASTSKLPLHPSPAPGTGPPVLIRPYTPASSTWEVLRPPVPSSSSPSKGPLASLYTAAHNMRGSRDLSSHLFVALLRAIDVPARLVVSLQAVEWRSKAQSGGGSKGKGKGKKGAAATAKWKAKGLKGKVMGKGKKKAEDDEFDFEDDSESEDLAPARPRPQPTKPKAKASTSTTRKKPPGSVSASASASASSSRAASAEILVLSSTASSASDSDGFVDGHGKLNYKVPKIKLRGSGGAKGKNGQRVAGWKKEAELTRAPSPDAAELNNPPTQWAEAYTRYNKEWITVDPVRKRVRCKQIMEPVQKGAKGGGEGNVLAYVIALEEDGSVRDVTPRYARAFTNVTLKLRVPTSSKARKENDGEDWFAGIIKPFKRGFELNRDREEEEELWHRQTNAPFPTSLGGFKNHPNYVLEQHLHRDEALLPSARSVGLFKGDTPVFRRSDVVTVKSQENWYRVGRVIKSAEIPMKFVKQRAVTINRRREEELAKMDGGTVDEQPLYAESQTEVYAPPPVNDGKVPKNNFGNIDLFTPSMLPEGAVHLPSKVAAKCAKELGIDFAEAITGFEFRQRRAIPVMAGIVVAAENAETLQEAILTLEQSTLERELAKQQDRVLKRWKKLIQGLRIRQRLLDQFKDPEEVTDEVLARELSGKKDKKGKGKAKAEPASPAPEAVNVAATSAPSLKIRLNGSSASSAGTANGSHKRHSRSSPSPTSLSPSDVSAPPPRKRLASSTNTCVDAGALSGTSTSGRTLRVRLPKKEEIKEEPSDEGGRRRSTRASAQKAKGKLALKDDEDEDEEAAGEGGGADEPAEEASDEGFEFDEDF</sequence>
<evidence type="ECO:0000313" key="11">
    <source>
        <dbReference type="Proteomes" id="UP000239560"/>
    </source>
</evidence>
<feature type="compositionally biased region" description="Basic residues" evidence="6">
    <location>
        <begin position="424"/>
        <end position="439"/>
    </location>
</feature>
<dbReference type="AlphaFoldDB" id="A0A2S9ZXQ4"/>
<dbReference type="Pfam" id="PF10405">
    <property type="entry name" value="BHD_3"/>
    <property type="match status" value="1"/>
</dbReference>
<feature type="domain" description="Rad4 beta-hairpin" evidence="9">
    <location>
        <begin position="820"/>
        <end position="894"/>
    </location>
</feature>
<dbReference type="SMART" id="SM01032">
    <property type="entry name" value="BHD_3"/>
    <property type="match status" value="1"/>
</dbReference>
<dbReference type="GO" id="GO:0003697">
    <property type="term" value="F:single-stranded DNA binding"/>
    <property type="evidence" value="ECO:0007669"/>
    <property type="project" value="TreeGrafter"/>
</dbReference>
<name>A0A2S9ZXQ4_RHOTO</name>
<feature type="compositionally biased region" description="Low complexity" evidence="6">
    <location>
        <begin position="1008"/>
        <end position="1021"/>
    </location>
</feature>
<dbReference type="Proteomes" id="UP000239560">
    <property type="component" value="Unassembled WGS sequence"/>
</dbReference>
<dbReference type="PANTHER" id="PTHR12135:SF0">
    <property type="entry name" value="DNA REPAIR PROTEIN COMPLEMENTING XP-C CELLS"/>
    <property type="match status" value="1"/>
</dbReference>
<dbReference type="InterPro" id="IPR042488">
    <property type="entry name" value="Rad4_BHD3_sf"/>
</dbReference>
<dbReference type="GO" id="GO:0000111">
    <property type="term" value="C:nucleotide-excision repair factor 2 complex"/>
    <property type="evidence" value="ECO:0007669"/>
    <property type="project" value="TreeGrafter"/>
</dbReference>
<dbReference type="SUPFAM" id="SSF54001">
    <property type="entry name" value="Cysteine proteinases"/>
    <property type="match status" value="2"/>
</dbReference>
<accession>A0A2S9ZXQ4</accession>
<evidence type="ECO:0000256" key="6">
    <source>
        <dbReference type="SAM" id="MobiDB-lite"/>
    </source>
</evidence>
<feature type="compositionally biased region" description="Low complexity" evidence="6">
    <location>
        <begin position="964"/>
        <end position="975"/>
    </location>
</feature>
<evidence type="ECO:0000313" key="10">
    <source>
        <dbReference type="EMBL" id="PRQ70503.1"/>
    </source>
</evidence>
<feature type="region of interest" description="Disordered" evidence="6">
    <location>
        <begin position="251"/>
        <end position="288"/>
    </location>
</feature>
<feature type="domain" description="Rad4 beta-hairpin" evidence="7">
    <location>
        <begin position="696"/>
        <end position="748"/>
    </location>
</feature>
<feature type="compositionally biased region" description="Acidic residues" evidence="6">
    <location>
        <begin position="1091"/>
        <end position="1100"/>
    </location>
</feature>
<organism evidence="10 11">
    <name type="scientific">Rhodotorula toruloides</name>
    <name type="common">Yeast</name>
    <name type="synonym">Rhodosporidium toruloides</name>
    <dbReference type="NCBI Taxonomy" id="5286"/>
    <lineage>
        <taxon>Eukaryota</taxon>
        <taxon>Fungi</taxon>
        <taxon>Dikarya</taxon>
        <taxon>Basidiomycota</taxon>
        <taxon>Pucciniomycotina</taxon>
        <taxon>Microbotryomycetes</taxon>
        <taxon>Sporidiobolales</taxon>
        <taxon>Sporidiobolaceae</taxon>
        <taxon>Rhodotorula</taxon>
    </lineage>
</organism>
<feature type="region of interest" description="Disordered" evidence="6">
    <location>
        <begin position="399"/>
        <end position="497"/>
    </location>
</feature>
<feature type="compositionally biased region" description="Basic and acidic residues" evidence="6">
    <location>
        <begin position="266"/>
        <end position="276"/>
    </location>
</feature>
<dbReference type="InterPro" id="IPR018325">
    <property type="entry name" value="Rad4/PNGase_transGLS-fold"/>
</dbReference>
<protein>
    <recommendedName>
        <fullName evidence="12">DNA repair protein Rad4</fullName>
    </recommendedName>
</protein>
<feature type="domain" description="Rad4 beta-hairpin" evidence="8">
    <location>
        <begin position="750"/>
        <end position="813"/>
    </location>
</feature>
<dbReference type="OrthoDB" id="300780at2759"/>
<dbReference type="GO" id="GO:0071942">
    <property type="term" value="C:XPC complex"/>
    <property type="evidence" value="ECO:0007669"/>
    <property type="project" value="TreeGrafter"/>
</dbReference>
<feature type="compositionally biased region" description="Acidic residues" evidence="6">
    <location>
        <begin position="1108"/>
        <end position="1124"/>
    </location>
</feature>
<feature type="compositionally biased region" description="Low complexity" evidence="6">
    <location>
        <begin position="90"/>
        <end position="100"/>
    </location>
</feature>
<dbReference type="InterPro" id="IPR018327">
    <property type="entry name" value="BHD_2"/>
</dbReference>
<evidence type="ECO:0000259" key="8">
    <source>
        <dbReference type="SMART" id="SM01031"/>
    </source>
</evidence>
<dbReference type="Pfam" id="PF10404">
    <property type="entry name" value="BHD_2"/>
    <property type="match status" value="1"/>
</dbReference>
<keyword evidence="3" id="KW-0227">DNA damage</keyword>
<reference evidence="10 11" key="1">
    <citation type="journal article" date="2018" name="Elife">
        <title>Functional genomics of lipid metabolism in the oleaginous yeast Rhodosporidium toruloides.</title>
        <authorList>
            <person name="Coradetti S.T."/>
            <person name="Pinel D."/>
            <person name="Geiselman G."/>
            <person name="Ito M."/>
            <person name="Mondo S."/>
            <person name="Reilly M.C."/>
            <person name="Cheng Y.F."/>
            <person name="Bauer S."/>
            <person name="Grigoriev I."/>
            <person name="Gladden J.M."/>
            <person name="Simmons B.A."/>
            <person name="Brem R."/>
            <person name="Arkin A.P."/>
            <person name="Skerker J.M."/>
        </authorList>
    </citation>
    <scope>NUCLEOTIDE SEQUENCE [LARGE SCALE GENOMIC DNA]</scope>
    <source>
        <strain evidence="10 11">NBRC 0880</strain>
    </source>
</reference>
<feature type="compositionally biased region" description="Basic and acidic residues" evidence="6">
    <location>
        <begin position="1057"/>
        <end position="1072"/>
    </location>
</feature>
<gene>
    <name evidence="10" type="ORF">AAT19DRAFT_11252</name>
</gene>
<evidence type="ECO:0000259" key="9">
    <source>
        <dbReference type="SMART" id="SM01032"/>
    </source>
</evidence>
<dbReference type="EMBL" id="LCTV02000015">
    <property type="protein sequence ID" value="PRQ70503.1"/>
    <property type="molecule type" value="Genomic_DNA"/>
</dbReference>
<feature type="compositionally biased region" description="Polar residues" evidence="6">
    <location>
        <begin position="1"/>
        <end position="21"/>
    </location>
</feature>
<proteinExistence type="inferred from homology"/>
<feature type="compositionally biased region" description="Pro residues" evidence="6">
    <location>
        <begin position="277"/>
        <end position="286"/>
    </location>
</feature>
<evidence type="ECO:0000256" key="4">
    <source>
        <dbReference type="ARBA" id="ARBA00023204"/>
    </source>
</evidence>
<feature type="region of interest" description="Disordered" evidence="6">
    <location>
        <begin position="951"/>
        <end position="975"/>
    </location>
</feature>
<dbReference type="SMART" id="SM01031">
    <property type="entry name" value="BHD_2"/>
    <property type="match status" value="1"/>
</dbReference>
<dbReference type="GO" id="GO:0005737">
    <property type="term" value="C:cytoplasm"/>
    <property type="evidence" value="ECO:0007669"/>
    <property type="project" value="TreeGrafter"/>
</dbReference>
<dbReference type="GO" id="GO:0003684">
    <property type="term" value="F:damaged DNA binding"/>
    <property type="evidence" value="ECO:0007669"/>
    <property type="project" value="InterPro"/>
</dbReference>
<feature type="compositionally biased region" description="Acidic residues" evidence="6">
    <location>
        <begin position="56"/>
        <end position="73"/>
    </location>
</feature>
<feature type="compositionally biased region" description="Low complexity" evidence="6">
    <location>
        <begin position="36"/>
        <end position="49"/>
    </location>
</feature>
<evidence type="ECO:0000256" key="2">
    <source>
        <dbReference type="ARBA" id="ARBA00009525"/>
    </source>
</evidence>